<keyword evidence="6 7" id="KW-0520">NAD</keyword>
<dbReference type="InterPro" id="IPR000415">
    <property type="entry name" value="Nitroreductase-like"/>
</dbReference>
<gene>
    <name evidence="10" type="ORF">SAMN07250955_101408</name>
</gene>
<dbReference type="Proteomes" id="UP000197065">
    <property type="component" value="Unassembled WGS sequence"/>
</dbReference>
<dbReference type="EMBL" id="FYEH01000001">
    <property type="protein sequence ID" value="SNB54169.1"/>
    <property type="molecule type" value="Genomic_DNA"/>
</dbReference>
<dbReference type="Gene3D" id="3.40.109.10">
    <property type="entry name" value="NADH Oxidase"/>
    <property type="match status" value="1"/>
</dbReference>
<evidence type="ECO:0000256" key="3">
    <source>
        <dbReference type="ARBA" id="ARBA00022643"/>
    </source>
</evidence>
<evidence type="ECO:0000259" key="9">
    <source>
        <dbReference type="Pfam" id="PF00881"/>
    </source>
</evidence>
<dbReference type="Pfam" id="PF00881">
    <property type="entry name" value="Nitroreductase"/>
    <property type="match status" value="1"/>
</dbReference>
<evidence type="ECO:0000256" key="7">
    <source>
        <dbReference type="PIRNR" id="PIRNR000232"/>
    </source>
</evidence>
<evidence type="ECO:0000256" key="2">
    <source>
        <dbReference type="ARBA" id="ARBA00022630"/>
    </source>
</evidence>
<evidence type="ECO:0000256" key="8">
    <source>
        <dbReference type="PIRSR" id="PIRSR000232-1"/>
    </source>
</evidence>
<feature type="domain" description="Nitroreductase" evidence="9">
    <location>
        <begin position="20"/>
        <end position="165"/>
    </location>
</feature>
<comment type="cofactor">
    <cofactor evidence="8">
        <name>FMN</name>
        <dbReference type="ChEBI" id="CHEBI:58210"/>
    </cofactor>
    <text evidence="8">Binds 1 FMN per subunit.</text>
</comment>
<feature type="binding site" description="in other chain" evidence="8">
    <location>
        <begin position="10"/>
        <end position="12"/>
    </location>
    <ligand>
        <name>FMN</name>
        <dbReference type="ChEBI" id="CHEBI:58210"/>
        <note>ligand shared between dimeric partners</note>
    </ligand>
</feature>
<keyword evidence="11" id="KW-1185">Reference proteome</keyword>
<dbReference type="PIRSF" id="PIRSF000232">
    <property type="entry name" value="YdjA"/>
    <property type="match status" value="1"/>
</dbReference>
<dbReference type="PANTHER" id="PTHR43821">
    <property type="entry name" value="NAD(P)H NITROREDUCTASE YDJA-RELATED"/>
    <property type="match status" value="1"/>
</dbReference>
<evidence type="ECO:0000256" key="4">
    <source>
        <dbReference type="ARBA" id="ARBA00022857"/>
    </source>
</evidence>
<accession>A0A212Q4B4</accession>
<dbReference type="RefSeq" id="WP_165769372.1">
    <property type="nucleotide sequence ID" value="NZ_FYEH01000001.1"/>
</dbReference>
<organism evidence="10 11">
    <name type="scientific">Arboricoccus pini</name>
    <dbReference type="NCBI Taxonomy" id="1963835"/>
    <lineage>
        <taxon>Bacteria</taxon>
        <taxon>Pseudomonadati</taxon>
        <taxon>Pseudomonadota</taxon>
        <taxon>Alphaproteobacteria</taxon>
        <taxon>Geminicoccales</taxon>
        <taxon>Geminicoccaceae</taxon>
        <taxon>Arboricoccus</taxon>
    </lineage>
</organism>
<dbReference type="InterPro" id="IPR026021">
    <property type="entry name" value="YdjA-like"/>
</dbReference>
<feature type="binding site" evidence="8">
    <location>
        <position position="41"/>
    </location>
    <ligand>
        <name>FMN</name>
        <dbReference type="ChEBI" id="CHEBI:58210"/>
        <note>ligand shared between dimeric partners</note>
    </ligand>
</feature>
<sequence length="187" mass="19939">MDAILALTTRMTVPQAMMHAPGPSADQLRQILEAGLAAPDHGRLRPWRFLTVSGEGRAALGDLLAEAAARMPNVAAADIEKQRQAPSRAPLIIIVLTDIRRENTKIPAIEQFAAAAAAAQNMLVAAHALGFAGKWSTGRNAEDPLIRERLGVGDGDHIVGFLYIGSADKRPPAQERPTIESSVSAWP</sequence>
<reference evidence="10 11" key="1">
    <citation type="submission" date="2017-06" db="EMBL/GenBank/DDBJ databases">
        <authorList>
            <person name="Kim H.J."/>
            <person name="Triplett B.A."/>
        </authorList>
    </citation>
    <scope>NUCLEOTIDE SEQUENCE [LARGE SCALE GENOMIC DNA]</scope>
    <source>
        <strain evidence="10 11">B29T1</strain>
    </source>
</reference>
<keyword evidence="2 7" id="KW-0285">Flavoprotein</keyword>
<evidence type="ECO:0000313" key="11">
    <source>
        <dbReference type="Proteomes" id="UP000197065"/>
    </source>
</evidence>
<protein>
    <recommendedName>
        <fullName evidence="7">Putative NAD(P)H nitroreductase</fullName>
        <ecNumber evidence="7">1.-.-.-</ecNumber>
    </recommendedName>
</protein>
<evidence type="ECO:0000256" key="6">
    <source>
        <dbReference type="ARBA" id="ARBA00023027"/>
    </source>
</evidence>
<dbReference type="SUPFAM" id="SSF55469">
    <property type="entry name" value="FMN-dependent nitroreductase-like"/>
    <property type="match status" value="1"/>
</dbReference>
<dbReference type="AlphaFoldDB" id="A0A212Q4B4"/>
<evidence type="ECO:0000313" key="10">
    <source>
        <dbReference type="EMBL" id="SNB54169.1"/>
    </source>
</evidence>
<dbReference type="InterPro" id="IPR052530">
    <property type="entry name" value="NAD(P)H_nitroreductase"/>
</dbReference>
<dbReference type="GO" id="GO:0016491">
    <property type="term" value="F:oxidoreductase activity"/>
    <property type="evidence" value="ECO:0007669"/>
    <property type="project" value="UniProtKB-UniRule"/>
</dbReference>
<dbReference type="InterPro" id="IPR029479">
    <property type="entry name" value="Nitroreductase"/>
</dbReference>
<dbReference type="PANTHER" id="PTHR43821:SF1">
    <property type="entry name" value="NAD(P)H NITROREDUCTASE YDJA-RELATED"/>
    <property type="match status" value="1"/>
</dbReference>
<dbReference type="CDD" id="cd02135">
    <property type="entry name" value="YdjA-like"/>
    <property type="match status" value="1"/>
</dbReference>
<keyword evidence="3 7" id="KW-0288">FMN</keyword>
<keyword evidence="5 7" id="KW-0560">Oxidoreductase</keyword>
<dbReference type="EC" id="1.-.-.-" evidence="7"/>
<keyword evidence="4 7" id="KW-0521">NADP</keyword>
<comment type="similarity">
    <text evidence="1 7">Belongs to the nitroreductase family.</text>
</comment>
<proteinExistence type="inferred from homology"/>
<evidence type="ECO:0000256" key="1">
    <source>
        <dbReference type="ARBA" id="ARBA00007118"/>
    </source>
</evidence>
<evidence type="ECO:0000256" key="5">
    <source>
        <dbReference type="ARBA" id="ARBA00023002"/>
    </source>
</evidence>
<feature type="binding site" description="in other chain" evidence="8">
    <location>
        <begin position="135"/>
        <end position="137"/>
    </location>
    <ligand>
        <name>FMN</name>
        <dbReference type="ChEBI" id="CHEBI:58210"/>
        <note>ligand shared between dimeric partners</note>
    </ligand>
</feature>
<name>A0A212Q4B4_9PROT</name>